<feature type="domain" description="LTD" evidence="4">
    <location>
        <begin position="14"/>
        <end position="129"/>
    </location>
</feature>
<sequence length="463" mass="49158">MAILIIFLGLFALPFFAEASVIINEIAWMGTSNSAQDEWIELYSASGANLEGWILKTADDAMNISLSGTIPAGGYFLIERTDDSTVPNVSADLVTPFGSGLSNSGEVLILINASGSEENRVDASGGWPAGNNVTKDTMQKSGNDWITAPGTPKAQNPGGAVTPPPSVSPSPPLSSSGSSSTFDEKKISAEIIAHETGIAGAEILFEGKAFGFDGKEIIAQRYIWSFGDGDFANGRKVSHTFKFPGIYQISLNVLSGEFSASAYDSLEIMPSELSISEAGPEKDSWIEIKNRGPKRVEIAGWIVEAFGKNFAFPSGTFMAANSFLVLTEEISGINLLDAGEILLKYPSGQEADSFLYSGNLSNGQSFTRIGEDVKITIATPGKEEGKIAQRVLIPTPFTKTTETISQKNPAEDISVEAETKIVPETQTAQVSSSFFSKNGIYWGLSALGLGLIAALGFLASKRI</sequence>
<dbReference type="PROSITE" id="PS50093">
    <property type="entry name" value="PKD"/>
    <property type="match status" value="1"/>
</dbReference>
<dbReference type="Gene3D" id="2.60.40.10">
    <property type="entry name" value="Immunoglobulins"/>
    <property type="match status" value="1"/>
</dbReference>
<keyword evidence="2" id="KW-0472">Membrane</keyword>
<dbReference type="InterPro" id="IPR022409">
    <property type="entry name" value="PKD/Chitinase_dom"/>
</dbReference>
<keyword evidence="2" id="KW-0812">Transmembrane</keyword>
<feature type="compositionally biased region" description="Pro residues" evidence="1">
    <location>
        <begin position="162"/>
        <end position="172"/>
    </location>
</feature>
<evidence type="ECO:0000313" key="6">
    <source>
        <dbReference type="Proteomes" id="UP000034020"/>
    </source>
</evidence>
<dbReference type="SUPFAM" id="SSF49299">
    <property type="entry name" value="PKD domain"/>
    <property type="match status" value="1"/>
</dbReference>
<accession>A0A0G1N7W9</accession>
<dbReference type="PATRIC" id="fig|1618653.3.peg.92"/>
<feature type="transmembrane region" description="Helical" evidence="2">
    <location>
        <begin position="439"/>
        <end position="459"/>
    </location>
</feature>
<dbReference type="InterPro" id="IPR000601">
    <property type="entry name" value="PKD_dom"/>
</dbReference>
<dbReference type="Pfam" id="PF18911">
    <property type="entry name" value="PKD_4"/>
    <property type="match status" value="1"/>
</dbReference>
<dbReference type="SMART" id="SM00089">
    <property type="entry name" value="PKD"/>
    <property type="match status" value="1"/>
</dbReference>
<evidence type="ECO:0000256" key="1">
    <source>
        <dbReference type="SAM" id="MobiDB-lite"/>
    </source>
</evidence>
<dbReference type="InterPro" id="IPR036415">
    <property type="entry name" value="Lamin_tail_dom_sf"/>
</dbReference>
<dbReference type="SUPFAM" id="SSF74853">
    <property type="entry name" value="Lamin A/C globular tail domain"/>
    <property type="match status" value="2"/>
</dbReference>
<reference evidence="5 6" key="1">
    <citation type="journal article" date="2015" name="Nature">
        <title>rRNA introns, odd ribosomes, and small enigmatic genomes across a large radiation of phyla.</title>
        <authorList>
            <person name="Brown C.T."/>
            <person name="Hug L.A."/>
            <person name="Thomas B.C."/>
            <person name="Sharon I."/>
            <person name="Castelle C.J."/>
            <person name="Singh A."/>
            <person name="Wilkins M.J."/>
            <person name="Williams K.H."/>
            <person name="Banfield J.F."/>
        </authorList>
    </citation>
    <scope>NUCLEOTIDE SEQUENCE [LARGE SCALE GENOMIC DNA]</scope>
</reference>
<gene>
    <name evidence="5" type="ORF">UX24_C0005G0003</name>
</gene>
<evidence type="ECO:0000259" key="4">
    <source>
        <dbReference type="PROSITE" id="PS51841"/>
    </source>
</evidence>
<organism evidence="5 6">
    <name type="scientific">Candidatus Giovannonibacteria bacterium GW2011_GWB1_45_9b</name>
    <dbReference type="NCBI Taxonomy" id="1618653"/>
    <lineage>
        <taxon>Bacteria</taxon>
        <taxon>Candidatus Giovannoniibacteriota</taxon>
    </lineage>
</organism>
<evidence type="ECO:0000256" key="2">
    <source>
        <dbReference type="SAM" id="Phobius"/>
    </source>
</evidence>
<dbReference type="InterPro" id="IPR035986">
    <property type="entry name" value="PKD_dom_sf"/>
</dbReference>
<comment type="caution">
    <text evidence="5">The sequence shown here is derived from an EMBL/GenBank/DDBJ whole genome shotgun (WGS) entry which is preliminary data.</text>
</comment>
<dbReference type="Gene3D" id="2.60.40.1260">
    <property type="entry name" value="Lamin Tail domain"/>
    <property type="match status" value="1"/>
</dbReference>
<dbReference type="PROSITE" id="PS51841">
    <property type="entry name" value="LTD"/>
    <property type="match status" value="1"/>
</dbReference>
<evidence type="ECO:0000259" key="3">
    <source>
        <dbReference type="PROSITE" id="PS50093"/>
    </source>
</evidence>
<dbReference type="CDD" id="cd00146">
    <property type="entry name" value="PKD"/>
    <property type="match status" value="1"/>
</dbReference>
<dbReference type="Pfam" id="PF00932">
    <property type="entry name" value="LTD"/>
    <property type="match status" value="2"/>
</dbReference>
<keyword evidence="2" id="KW-1133">Transmembrane helix</keyword>
<dbReference type="InterPro" id="IPR013783">
    <property type="entry name" value="Ig-like_fold"/>
</dbReference>
<feature type="region of interest" description="Disordered" evidence="1">
    <location>
        <begin position="139"/>
        <end position="181"/>
    </location>
</feature>
<dbReference type="Proteomes" id="UP000034020">
    <property type="component" value="Unassembled WGS sequence"/>
</dbReference>
<name>A0A0G1N7W9_9BACT</name>
<dbReference type="EMBL" id="LCLL01000005">
    <property type="protein sequence ID" value="KKU16639.1"/>
    <property type="molecule type" value="Genomic_DNA"/>
</dbReference>
<dbReference type="AlphaFoldDB" id="A0A0G1N7W9"/>
<evidence type="ECO:0000313" key="5">
    <source>
        <dbReference type="EMBL" id="KKU16639.1"/>
    </source>
</evidence>
<proteinExistence type="predicted"/>
<feature type="domain" description="PKD" evidence="3">
    <location>
        <begin position="222"/>
        <end position="253"/>
    </location>
</feature>
<protein>
    <submittedName>
        <fullName evidence="5">Phospholipase D/competence protein ComEA helix-hairpin-helix domain protein</fullName>
    </submittedName>
</protein>
<dbReference type="InterPro" id="IPR001322">
    <property type="entry name" value="Lamin_tail_dom"/>
</dbReference>